<accession>A0A9J5ZYI0</accession>
<feature type="compositionally biased region" description="Acidic residues" evidence="1">
    <location>
        <begin position="455"/>
        <end position="485"/>
    </location>
</feature>
<comment type="caution">
    <text evidence="3">The sequence shown here is derived from an EMBL/GenBank/DDBJ whole genome shotgun (WGS) entry which is preliminary data.</text>
</comment>
<dbReference type="Pfam" id="PF14111">
    <property type="entry name" value="DUF4283"/>
    <property type="match status" value="1"/>
</dbReference>
<reference evidence="3 4" key="1">
    <citation type="submission" date="2020-09" db="EMBL/GenBank/DDBJ databases">
        <title>De no assembly of potato wild relative species, Solanum commersonii.</title>
        <authorList>
            <person name="Cho K."/>
        </authorList>
    </citation>
    <scope>NUCLEOTIDE SEQUENCE [LARGE SCALE GENOMIC DNA]</scope>
    <source>
        <strain evidence="3">LZ3.2</strain>
        <tissue evidence="3">Leaf</tissue>
    </source>
</reference>
<dbReference type="PANTHER" id="PTHR31286">
    <property type="entry name" value="GLYCINE-RICH CELL WALL STRUCTURAL PROTEIN 1.8-LIKE"/>
    <property type="match status" value="1"/>
</dbReference>
<evidence type="ECO:0000313" key="3">
    <source>
        <dbReference type="EMBL" id="KAG5617131.1"/>
    </source>
</evidence>
<feature type="region of interest" description="Disordered" evidence="1">
    <location>
        <begin position="1"/>
        <end position="27"/>
    </location>
</feature>
<dbReference type="EMBL" id="JACXVP010000003">
    <property type="protein sequence ID" value="KAG5617131.1"/>
    <property type="molecule type" value="Genomic_DNA"/>
</dbReference>
<sequence>MAKIVSPQPRAVEETPEKPSYASIANPSTYTQKSDGKLSLKLKPMIYVHGEPTVSFNFSDLESYIQEENLQYALVAKFSYGRPDMIDLRKSFTRHFAIKGDCNLGLPDHRQLLVRLSNREDFVEVYSRAVSFITIKEKGFIDGVRDFIEHTMILDIFKNNGLVRCSCIMVHLYRNGFKPRYFIWIDHRERDGLDGMSYNFMHVDEYIMLAPYDQIRVEHDDGVEHDRVHEMINDVFWVQGGMEPKQFFDEAPNEEARRFYNQLEESSRLLCEGSPHFALKNRPNHNIESDIDPLFPPISFFNQNGRGSKNRGKRGFSNMEIQSAVTHILLNCPEIQPYLKSSRNKKTTNSGVYIQGDVDGTGQTIKYYGVIHEIIEVRDKTDWWAVIKSKHVGRIEIDNVLDVVFQNYVAIVHQQVDIELETTLQHLQHILEKICDDEIPNVEEEIFENEKNESIDDEEWDNNENESTEEEEWENDGIETSEEEYQTNKAKKKKYRRPIDPKDIAQSISVAPERISHDTNLFVIPFGTTDPQQYYPNYHRPVGASSTSQSLPLRRYEDLPLHAIRRPRPLSAFRILNGTLSLTGTSLQLSTMRIGDSSSEQSDAMVGTPPLTQHFVHPRHPAKDATRALKDCVRSFIRRLITLGARFKILTFFFTIDLINAIQFFSDYVNLGSRYNLVIVTTFERRASTRLSSWLKKVWDTDQRPSWMLPHFLMICVYIGTHISLRQCSNKPKRLEAVLKVARKRIKSPSHPEVFKKTHVKRKENESDPKYVSENLDSLIQMTSELSTQIWKEKMIGGTHKGRVHVLGSRNDVKQLQSSLEGIGSSRQAETLDGVQIVAMSAQIAQLTSALAESKHRREVEQRSMSATVQQIKEQVLNIARRPTTSAPEDTDDSEEEEDDYMFAREALFSLASVVGTPLQVDKATTGKSRHSVAKIESWIRLMQLWLLNQGKTTIEKSNNQWTVVSHKKRLALSPPIIIFCTKKILHMLSLIGAIVSLNVLRLILSKQIEQIGKLKQCCHNEHTNQQALMTHGNEFIVTEKKDGKEINPNTPTTFILDQEVAINNLNESKEKRRGGSTSSNLSATKVNMADRDILYDLDNDISNGDDEDEMLDICFDKTHRRQHSWDGKVSEDFVPRHLPMGLAKQNHMTVSTTLSRSNKSKKK</sequence>
<keyword evidence="4" id="KW-1185">Reference proteome</keyword>
<dbReference type="OrthoDB" id="1429956at2759"/>
<evidence type="ECO:0000313" key="4">
    <source>
        <dbReference type="Proteomes" id="UP000824120"/>
    </source>
</evidence>
<gene>
    <name evidence="3" type="ORF">H5410_016955</name>
</gene>
<organism evidence="3 4">
    <name type="scientific">Solanum commersonii</name>
    <name type="common">Commerson's wild potato</name>
    <name type="synonym">Commerson's nightshade</name>
    <dbReference type="NCBI Taxonomy" id="4109"/>
    <lineage>
        <taxon>Eukaryota</taxon>
        <taxon>Viridiplantae</taxon>
        <taxon>Streptophyta</taxon>
        <taxon>Embryophyta</taxon>
        <taxon>Tracheophyta</taxon>
        <taxon>Spermatophyta</taxon>
        <taxon>Magnoliopsida</taxon>
        <taxon>eudicotyledons</taxon>
        <taxon>Gunneridae</taxon>
        <taxon>Pentapetalae</taxon>
        <taxon>asterids</taxon>
        <taxon>lamiids</taxon>
        <taxon>Solanales</taxon>
        <taxon>Solanaceae</taxon>
        <taxon>Solanoideae</taxon>
        <taxon>Solaneae</taxon>
        <taxon>Solanum</taxon>
    </lineage>
</organism>
<evidence type="ECO:0000256" key="1">
    <source>
        <dbReference type="SAM" id="MobiDB-lite"/>
    </source>
</evidence>
<dbReference type="InterPro" id="IPR040256">
    <property type="entry name" value="At4g02000-like"/>
</dbReference>
<dbReference type="Proteomes" id="UP000824120">
    <property type="component" value="Chromosome 3"/>
</dbReference>
<dbReference type="PANTHER" id="PTHR31286:SF179">
    <property type="entry name" value="RNASE H TYPE-1 DOMAIN-CONTAINING PROTEIN"/>
    <property type="match status" value="1"/>
</dbReference>
<dbReference type="InterPro" id="IPR025558">
    <property type="entry name" value="DUF4283"/>
</dbReference>
<evidence type="ECO:0000259" key="2">
    <source>
        <dbReference type="Pfam" id="PF14111"/>
    </source>
</evidence>
<dbReference type="AlphaFoldDB" id="A0A9J5ZYI0"/>
<protein>
    <recommendedName>
        <fullName evidence="2">DUF4283 domain-containing protein</fullName>
    </recommendedName>
</protein>
<proteinExistence type="predicted"/>
<name>A0A9J5ZYI0_SOLCO</name>
<feature type="region of interest" description="Disordered" evidence="1">
    <location>
        <begin position="450"/>
        <end position="494"/>
    </location>
</feature>
<feature type="domain" description="DUF4283" evidence="2">
    <location>
        <begin position="67"/>
        <end position="130"/>
    </location>
</feature>